<sequence length="484" mass="49215">MSALLAGSGVQTLLVLGIALVGGALMLLVLRRLPRTAVAVWLVVLSLVPVWSGVPLGGYYLPPSTIAAVLVILAIVPVPGFRVSPLDALVVLMTAAGFAGVVVGGGAGVGMSTLVTFLTYALPGYLLGRLAAHRIGMASLHALVAVVSTVVAVLAVAEFVSGGNPFVLLPGNAGLRETWATLQGRGGIIRAEGAYGHSIALGSALAIAIPLTLASRFRLPVRLGMTAVMMLAAVLTFSRVGMLGAVLGLALSIVFLRDAISLRVRATVTAGVVMVAAAVAPFVQSVFDDAGTEASNSSDYRGDLYSLVPGMGILGTTPDAHRGSDGRVFYGPFRSIDSQLVLTGLTFGLLVAAAVLVALAVGVWLVLRGRATAATIALVAQIPALASVALITQYATLVWFLAGVAATSQILRRDAREADAPPPDPVPARREPPDADDPPARADAPAAAAAGRGVPPARTAAGPGSGPRPARTTALPPLPERTPR</sequence>
<evidence type="ECO:0000313" key="3">
    <source>
        <dbReference type="EMBL" id="OUE28425.1"/>
    </source>
</evidence>
<reference evidence="3 4" key="1">
    <citation type="submission" date="2016-08" db="EMBL/GenBank/DDBJ databases">
        <title>Genome sequence of Clavibacter michiganensis spp strain CFBP8017.</title>
        <authorList>
            <person name="Thapa S.P."/>
            <person name="Coaker G."/>
            <person name="Jacques M.-A."/>
        </authorList>
    </citation>
    <scope>NUCLEOTIDE SEQUENCE [LARGE SCALE GENOMIC DNA]</scope>
    <source>
        <strain evidence="3">CFBP8017</strain>
    </source>
</reference>
<keyword evidence="2" id="KW-0812">Transmembrane</keyword>
<name>A0A251YW19_9MICO</name>
<feature type="compositionally biased region" description="Low complexity" evidence="1">
    <location>
        <begin position="441"/>
        <end position="462"/>
    </location>
</feature>
<feature type="transmembrane region" description="Helical" evidence="2">
    <location>
        <begin position="194"/>
        <end position="215"/>
    </location>
</feature>
<feature type="transmembrane region" description="Helical" evidence="2">
    <location>
        <begin position="109"/>
        <end position="128"/>
    </location>
</feature>
<evidence type="ECO:0000313" key="4">
    <source>
        <dbReference type="Proteomes" id="UP000195011"/>
    </source>
</evidence>
<protein>
    <submittedName>
        <fullName evidence="3">Uncharacterized protein</fullName>
    </submittedName>
</protein>
<feature type="transmembrane region" description="Helical" evidence="2">
    <location>
        <begin position="227"/>
        <end position="256"/>
    </location>
</feature>
<accession>A0A251YW19</accession>
<feature type="transmembrane region" description="Helical" evidence="2">
    <location>
        <begin position="340"/>
        <end position="367"/>
    </location>
</feature>
<gene>
    <name evidence="3" type="ORF">BFL36_01650</name>
</gene>
<feature type="transmembrane region" description="Helical" evidence="2">
    <location>
        <begin position="140"/>
        <end position="160"/>
    </location>
</feature>
<proteinExistence type="predicted"/>
<keyword evidence="2" id="KW-1133">Transmembrane helix</keyword>
<feature type="transmembrane region" description="Helical" evidence="2">
    <location>
        <begin position="373"/>
        <end position="406"/>
    </location>
</feature>
<dbReference type="AlphaFoldDB" id="A0A251YW19"/>
<comment type="caution">
    <text evidence="3">The sequence shown here is derived from an EMBL/GenBank/DDBJ whole genome shotgun (WGS) entry which is preliminary data.</text>
</comment>
<feature type="transmembrane region" description="Helical" evidence="2">
    <location>
        <begin position="12"/>
        <end position="30"/>
    </location>
</feature>
<feature type="region of interest" description="Disordered" evidence="1">
    <location>
        <begin position="414"/>
        <end position="484"/>
    </location>
</feature>
<feature type="transmembrane region" description="Helical" evidence="2">
    <location>
        <begin position="262"/>
        <end position="283"/>
    </location>
</feature>
<evidence type="ECO:0000256" key="2">
    <source>
        <dbReference type="SAM" id="Phobius"/>
    </source>
</evidence>
<dbReference type="EMBL" id="MDJY01000010">
    <property type="protein sequence ID" value="OUE28425.1"/>
    <property type="molecule type" value="Genomic_DNA"/>
</dbReference>
<keyword evidence="2" id="KW-0472">Membrane</keyword>
<organism evidence="3 4">
    <name type="scientific">Clavibacter michiganensis</name>
    <dbReference type="NCBI Taxonomy" id="28447"/>
    <lineage>
        <taxon>Bacteria</taxon>
        <taxon>Bacillati</taxon>
        <taxon>Actinomycetota</taxon>
        <taxon>Actinomycetes</taxon>
        <taxon>Micrococcales</taxon>
        <taxon>Microbacteriaceae</taxon>
        <taxon>Clavibacter</taxon>
    </lineage>
</organism>
<evidence type="ECO:0000256" key="1">
    <source>
        <dbReference type="SAM" id="MobiDB-lite"/>
    </source>
</evidence>
<feature type="transmembrane region" description="Helical" evidence="2">
    <location>
        <begin position="37"/>
        <end position="54"/>
    </location>
</feature>
<dbReference type="RefSeq" id="WP_241534760.1">
    <property type="nucleotide sequence ID" value="NZ_MDJY01000010.1"/>
</dbReference>
<feature type="transmembrane region" description="Helical" evidence="2">
    <location>
        <begin position="60"/>
        <end position="79"/>
    </location>
</feature>
<dbReference type="Proteomes" id="UP000195011">
    <property type="component" value="Unassembled WGS sequence"/>
</dbReference>